<proteinExistence type="predicted"/>
<keyword evidence="3" id="KW-0804">Transcription</keyword>
<dbReference type="PANTHER" id="PTHR47894:SF4">
    <property type="entry name" value="HTH-TYPE TRANSCRIPTIONAL REGULATOR GADX"/>
    <property type="match status" value="1"/>
</dbReference>
<dbReference type="InterPro" id="IPR009057">
    <property type="entry name" value="Homeodomain-like_sf"/>
</dbReference>
<evidence type="ECO:0000256" key="3">
    <source>
        <dbReference type="ARBA" id="ARBA00023163"/>
    </source>
</evidence>
<evidence type="ECO:0000256" key="2">
    <source>
        <dbReference type="ARBA" id="ARBA00023125"/>
    </source>
</evidence>
<dbReference type="PROSITE" id="PS01124">
    <property type="entry name" value="HTH_ARAC_FAMILY_2"/>
    <property type="match status" value="1"/>
</dbReference>
<dbReference type="Gene3D" id="1.10.10.60">
    <property type="entry name" value="Homeodomain-like"/>
    <property type="match status" value="1"/>
</dbReference>
<protein>
    <submittedName>
        <fullName evidence="5">AraC family transcriptional regulator ligand-binding domain-containing protein</fullName>
    </submittedName>
</protein>
<keyword evidence="6" id="KW-1185">Reference proteome</keyword>
<dbReference type="Pfam" id="PF12625">
    <property type="entry name" value="Arabinose_bd"/>
    <property type="match status" value="1"/>
</dbReference>
<keyword evidence="1" id="KW-0805">Transcription regulation</keyword>
<feature type="domain" description="HTH araC/xylS-type" evidence="4">
    <location>
        <begin position="232"/>
        <end position="330"/>
    </location>
</feature>
<comment type="caution">
    <text evidence="5">The sequence shown here is derived from an EMBL/GenBank/DDBJ whole genome shotgun (WGS) entry which is preliminary data.</text>
</comment>
<dbReference type="Pfam" id="PF12833">
    <property type="entry name" value="HTH_18"/>
    <property type="match status" value="1"/>
</dbReference>
<sequence>MPRLIRSATLSNYVEVARSVGLDPYRMITEFRLPPASLTDPEMKVSAMAVGRLLEASAERSGKSDFGLRLADQRTVANLGALALLVREQPTVRKALDVLVGYMFLHSESLHVNMREQSGEVILSLAIDVDRPVPIRQGIELGVGFLHRSLQQLFRERWKPQAVCFTHALPSKKDIYRKFFGTDVLFSQDFNGIVCSSRDIDASVPAADAKMMRYVQDYLDTLAVRPGSSMSASVSQCIYTMLPSGLCSADSVAARLGVDRRTVHRHLAREGKTFSAMLDSVRAELVTRYIGNSERPLASIAELLGFSALSAFSRWFRSQFGCSVSQWRAGQRTALANLDPPEPRTSAD</sequence>
<dbReference type="SUPFAM" id="SSF46689">
    <property type="entry name" value="Homeodomain-like"/>
    <property type="match status" value="1"/>
</dbReference>
<dbReference type="InterPro" id="IPR018060">
    <property type="entry name" value="HTH_AraC"/>
</dbReference>
<gene>
    <name evidence="5" type="ORF">JQ615_38805</name>
</gene>
<accession>A0ABS5FWX5</accession>
<evidence type="ECO:0000259" key="4">
    <source>
        <dbReference type="PROSITE" id="PS01124"/>
    </source>
</evidence>
<name>A0ABS5FWX5_9BRAD</name>
<organism evidence="5 6">
    <name type="scientific">Bradyrhizobium jicamae</name>
    <dbReference type="NCBI Taxonomy" id="280332"/>
    <lineage>
        <taxon>Bacteria</taxon>
        <taxon>Pseudomonadati</taxon>
        <taxon>Pseudomonadota</taxon>
        <taxon>Alphaproteobacteria</taxon>
        <taxon>Hyphomicrobiales</taxon>
        <taxon>Nitrobacteraceae</taxon>
        <taxon>Bradyrhizobium</taxon>
    </lineage>
</organism>
<dbReference type="PANTHER" id="PTHR47894">
    <property type="entry name" value="HTH-TYPE TRANSCRIPTIONAL REGULATOR GADX"/>
    <property type="match status" value="1"/>
</dbReference>
<dbReference type="RefSeq" id="WP_212495400.1">
    <property type="nucleotide sequence ID" value="NZ_JAFCJH010000077.1"/>
</dbReference>
<evidence type="ECO:0000313" key="5">
    <source>
        <dbReference type="EMBL" id="MBR0801314.1"/>
    </source>
</evidence>
<dbReference type="SMART" id="SM00342">
    <property type="entry name" value="HTH_ARAC"/>
    <property type="match status" value="1"/>
</dbReference>
<dbReference type="Proteomes" id="UP001315278">
    <property type="component" value="Unassembled WGS sequence"/>
</dbReference>
<keyword evidence="2" id="KW-0238">DNA-binding</keyword>
<reference evidence="6" key="1">
    <citation type="journal article" date="2021" name="ISME J.">
        <title>Evolutionary origin and ecological implication of a unique nif island in free-living Bradyrhizobium lineages.</title>
        <authorList>
            <person name="Tao J."/>
        </authorList>
    </citation>
    <scope>NUCLEOTIDE SEQUENCE [LARGE SCALE GENOMIC DNA]</scope>
    <source>
        <strain evidence="6">SZCCT0434</strain>
    </source>
</reference>
<evidence type="ECO:0000313" key="6">
    <source>
        <dbReference type="Proteomes" id="UP001315278"/>
    </source>
</evidence>
<dbReference type="EMBL" id="JAFCJH010000077">
    <property type="protein sequence ID" value="MBR0801314.1"/>
    <property type="molecule type" value="Genomic_DNA"/>
</dbReference>
<dbReference type="InterPro" id="IPR032687">
    <property type="entry name" value="AraC-type_N"/>
</dbReference>
<evidence type="ECO:0000256" key="1">
    <source>
        <dbReference type="ARBA" id="ARBA00023015"/>
    </source>
</evidence>